<evidence type="ECO:0000313" key="1">
    <source>
        <dbReference type="EMBL" id="MCA9759673.1"/>
    </source>
</evidence>
<protein>
    <submittedName>
        <fullName evidence="1">Uncharacterized protein</fullName>
    </submittedName>
</protein>
<reference evidence="1" key="2">
    <citation type="journal article" date="2021" name="Microbiome">
        <title>Successional dynamics and alternative stable states in a saline activated sludge microbial community over 9 years.</title>
        <authorList>
            <person name="Wang Y."/>
            <person name="Ye J."/>
            <person name="Ju F."/>
            <person name="Liu L."/>
            <person name="Boyd J.A."/>
            <person name="Deng Y."/>
            <person name="Parks D.H."/>
            <person name="Jiang X."/>
            <person name="Yin X."/>
            <person name="Woodcroft B.J."/>
            <person name="Tyson G.W."/>
            <person name="Hugenholtz P."/>
            <person name="Polz M.F."/>
            <person name="Zhang T."/>
        </authorList>
    </citation>
    <scope>NUCLEOTIDE SEQUENCE</scope>
    <source>
        <strain evidence="1">HKST-UBA02</strain>
    </source>
</reference>
<dbReference type="EMBL" id="JAGQHS010000435">
    <property type="protein sequence ID" value="MCA9759673.1"/>
    <property type="molecule type" value="Genomic_DNA"/>
</dbReference>
<proteinExistence type="predicted"/>
<organism evidence="1 2">
    <name type="scientific">Eiseniibacteriota bacterium</name>
    <dbReference type="NCBI Taxonomy" id="2212470"/>
    <lineage>
        <taxon>Bacteria</taxon>
        <taxon>Candidatus Eiseniibacteriota</taxon>
    </lineage>
</organism>
<sequence>MISKLRSIEALFAGATTDGERNAADKARERILQRLALLEREEPAVEHRFSMPDLWSRTLFLALLRRYGIRPYRRKGQRHTTVTAKVSRKFVDETLWPQYLESSTVLEAYLAEVTDRVVQQLLGEEGTNAQTTAGN</sequence>
<comment type="caution">
    <text evidence="1">The sequence shown here is derived from an EMBL/GenBank/DDBJ whole genome shotgun (WGS) entry which is preliminary data.</text>
</comment>
<dbReference type="Proteomes" id="UP000739538">
    <property type="component" value="Unassembled WGS sequence"/>
</dbReference>
<reference evidence="1" key="1">
    <citation type="submission" date="2020-04" db="EMBL/GenBank/DDBJ databases">
        <authorList>
            <person name="Zhang T."/>
        </authorList>
    </citation>
    <scope>NUCLEOTIDE SEQUENCE</scope>
    <source>
        <strain evidence="1">HKST-UBA02</strain>
    </source>
</reference>
<accession>A0A956NI00</accession>
<dbReference type="AlphaFoldDB" id="A0A956NI00"/>
<gene>
    <name evidence="1" type="ORF">KDA27_28005</name>
</gene>
<name>A0A956NI00_UNCEI</name>
<evidence type="ECO:0000313" key="2">
    <source>
        <dbReference type="Proteomes" id="UP000739538"/>
    </source>
</evidence>